<evidence type="ECO:0000256" key="5">
    <source>
        <dbReference type="SAM" id="Phobius"/>
    </source>
</evidence>
<evidence type="ECO:0000256" key="4">
    <source>
        <dbReference type="ARBA" id="ARBA00023136"/>
    </source>
</evidence>
<evidence type="ECO:0000313" key="6">
    <source>
        <dbReference type="EMBL" id="GAA2075806.1"/>
    </source>
</evidence>
<dbReference type="InterPro" id="IPR019109">
    <property type="entry name" value="MamF_MmsF"/>
</dbReference>
<keyword evidence="7" id="KW-1185">Reference proteome</keyword>
<feature type="transmembrane region" description="Helical" evidence="5">
    <location>
        <begin position="84"/>
        <end position="110"/>
    </location>
</feature>
<protein>
    <recommendedName>
        <fullName evidence="8">DUF4870 domain-containing protein</fullName>
    </recommendedName>
</protein>
<name>A0ABN2VXQ4_9ACTN</name>
<evidence type="ECO:0000313" key="7">
    <source>
        <dbReference type="Proteomes" id="UP001501480"/>
    </source>
</evidence>
<proteinExistence type="predicted"/>
<accession>A0ABN2VXQ4</accession>
<comment type="caution">
    <text evidence="6">The sequence shown here is derived from an EMBL/GenBank/DDBJ whole genome shotgun (WGS) entry which is preliminary data.</text>
</comment>
<dbReference type="Proteomes" id="UP001501480">
    <property type="component" value="Unassembled WGS sequence"/>
</dbReference>
<reference evidence="6 7" key="1">
    <citation type="journal article" date="2019" name="Int. J. Syst. Evol. Microbiol.">
        <title>The Global Catalogue of Microorganisms (GCM) 10K type strain sequencing project: providing services to taxonomists for standard genome sequencing and annotation.</title>
        <authorList>
            <consortium name="The Broad Institute Genomics Platform"/>
            <consortium name="The Broad Institute Genome Sequencing Center for Infectious Disease"/>
            <person name="Wu L."/>
            <person name="Ma J."/>
        </authorList>
    </citation>
    <scope>NUCLEOTIDE SEQUENCE [LARGE SCALE GENOMIC DNA]</scope>
    <source>
        <strain evidence="6 7">JCM 15749</strain>
    </source>
</reference>
<keyword evidence="2 5" id="KW-0812">Transmembrane</keyword>
<dbReference type="EMBL" id="BAAAPY010000003">
    <property type="protein sequence ID" value="GAA2075806.1"/>
    <property type="molecule type" value="Genomic_DNA"/>
</dbReference>
<organism evidence="6 7">
    <name type="scientific">Aeromicrobium halocynthiae</name>
    <dbReference type="NCBI Taxonomy" id="560557"/>
    <lineage>
        <taxon>Bacteria</taxon>
        <taxon>Bacillati</taxon>
        <taxon>Actinomycetota</taxon>
        <taxon>Actinomycetes</taxon>
        <taxon>Propionibacteriales</taxon>
        <taxon>Nocardioidaceae</taxon>
        <taxon>Aeromicrobium</taxon>
    </lineage>
</organism>
<evidence type="ECO:0000256" key="1">
    <source>
        <dbReference type="ARBA" id="ARBA00004141"/>
    </source>
</evidence>
<comment type="subcellular location">
    <subcellularLocation>
        <location evidence="1">Membrane</location>
        <topology evidence="1">Multi-pass membrane protein</topology>
    </subcellularLocation>
</comment>
<feature type="transmembrane region" description="Helical" evidence="5">
    <location>
        <begin position="6"/>
        <end position="31"/>
    </location>
</feature>
<dbReference type="RefSeq" id="WP_344326259.1">
    <property type="nucleotide sequence ID" value="NZ_BAAAPY010000003.1"/>
</dbReference>
<gene>
    <name evidence="6" type="ORF">GCM10009821_13730</name>
</gene>
<evidence type="ECO:0000256" key="3">
    <source>
        <dbReference type="ARBA" id="ARBA00022989"/>
    </source>
</evidence>
<evidence type="ECO:0008006" key="8">
    <source>
        <dbReference type="Google" id="ProtNLM"/>
    </source>
</evidence>
<feature type="transmembrane region" description="Helical" evidence="5">
    <location>
        <begin position="52"/>
        <end position="72"/>
    </location>
</feature>
<evidence type="ECO:0000256" key="2">
    <source>
        <dbReference type="ARBA" id="ARBA00022692"/>
    </source>
</evidence>
<keyword evidence="4 5" id="KW-0472">Membrane</keyword>
<sequence>MSALPWGLGLGVFLCVPFVSSVLASIAMVVAGRLQRGKERHVAENGRNAANWGLTYLLLTVVLVGTHFGLLYALTRDGGSIDGFFPFGIIILTWITVSVVHVGFSIAGLVKGLRQEIFSAPAISFFSRPEVDDERR</sequence>
<dbReference type="Pfam" id="PF09685">
    <property type="entry name" value="MamF_MmsF"/>
    <property type="match status" value="1"/>
</dbReference>
<keyword evidence="3 5" id="KW-1133">Transmembrane helix</keyword>